<evidence type="ECO:0000313" key="1">
    <source>
        <dbReference type="EMBL" id="ETP31144.1"/>
    </source>
</evidence>
<proteinExistence type="predicted"/>
<name>W2YAB1_PHYNI</name>
<reference evidence="1 2" key="1">
    <citation type="submission" date="2013-11" db="EMBL/GenBank/DDBJ databases">
        <title>The Genome Sequence of Phytophthora parasitica P10297.</title>
        <authorList>
            <consortium name="The Broad Institute Genomics Platform"/>
            <person name="Russ C."/>
            <person name="Tyler B."/>
            <person name="Panabieres F."/>
            <person name="Shan W."/>
            <person name="Tripathy S."/>
            <person name="Grunwald N."/>
            <person name="Machado M."/>
            <person name="Johnson C.S."/>
            <person name="Walker B."/>
            <person name="Young S.K."/>
            <person name="Zeng Q."/>
            <person name="Gargeya S."/>
            <person name="Fitzgerald M."/>
            <person name="Haas B."/>
            <person name="Abouelleil A."/>
            <person name="Allen A.W."/>
            <person name="Alvarado L."/>
            <person name="Arachchi H.M."/>
            <person name="Berlin A.M."/>
            <person name="Chapman S.B."/>
            <person name="Gainer-Dewar J."/>
            <person name="Goldberg J."/>
            <person name="Griggs A."/>
            <person name="Gujja S."/>
            <person name="Hansen M."/>
            <person name="Howarth C."/>
            <person name="Imamovic A."/>
            <person name="Ireland A."/>
            <person name="Larimer J."/>
            <person name="McCowan C."/>
            <person name="Murphy C."/>
            <person name="Pearson M."/>
            <person name="Poon T.W."/>
            <person name="Priest M."/>
            <person name="Roberts A."/>
            <person name="Saif S."/>
            <person name="Shea T."/>
            <person name="Sisk P."/>
            <person name="Sykes S."/>
            <person name="Wortman J."/>
            <person name="Nusbaum C."/>
            <person name="Birren B."/>
        </authorList>
    </citation>
    <scope>NUCLEOTIDE SEQUENCE [LARGE SCALE GENOMIC DNA]</scope>
    <source>
        <strain evidence="1 2">P10297</strain>
    </source>
</reference>
<organism evidence="1 2">
    <name type="scientific">Phytophthora nicotianae P10297</name>
    <dbReference type="NCBI Taxonomy" id="1317064"/>
    <lineage>
        <taxon>Eukaryota</taxon>
        <taxon>Sar</taxon>
        <taxon>Stramenopiles</taxon>
        <taxon>Oomycota</taxon>
        <taxon>Peronosporomycetes</taxon>
        <taxon>Peronosporales</taxon>
        <taxon>Peronosporaceae</taxon>
        <taxon>Phytophthora</taxon>
    </lineage>
</organism>
<dbReference type="SUPFAM" id="SSF53098">
    <property type="entry name" value="Ribonuclease H-like"/>
    <property type="match status" value="1"/>
</dbReference>
<comment type="caution">
    <text evidence="1">The sequence shown here is derived from an EMBL/GenBank/DDBJ whole genome shotgun (WGS) entry which is preliminary data.</text>
</comment>
<protein>
    <recommendedName>
        <fullName evidence="3">BED-type domain-containing protein</fullName>
    </recommendedName>
</protein>
<dbReference type="InterPro" id="IPR012337">
    <property type="entry name" value="RNaseH-like_sf"/>
</dbReference>
<gene>
    <name evidence="1" type="ORF">F442_19966</name>
</gene>
<dbReference type="EMBL" id="ANIY01004169">
    <property type="protein sequence ID" value="ETP31144.1"/>
    <property type="molecule type" value="Genomic_DNA"/>
</dbReference>
<accession>W2YAB1</accession>
<dbReference type="PANTHER" id="PTHR40866">
    <property type="entry name" value="BED-TYPE DOMAIN-CONTAINING PROTEIN"/>
    <property type="match status" value="1"/>
</dbReference>
<dbReference type="PANTHER" id="PTHR40866:SF1">
    <property type="entry name" value="BED-TYPE DOMAIN-CONTAINING PROTEIN"/>
    <property type="match status" value="1"/>
</dbReference>
<dbReference type="AlphaFoldDB" id="W2YAB1"/>
<dbReference type="Proteomes" id="UP000018948">
    <property type="component" value="Unassembled WGS sequence"/>
</dbReference>
<evidence type="ECO:0008006" key="3">
    <source>
        <dbReference type="Google" id="ProtNLM"/>
    </source>
</evidence>
<sequence length="518" mass="57233">MAPTDTLLQVARPQAKFLPKQVATFFFKRLVNGNNDPTGYFECKACGRSRKQAAGTGYTNLVNHVRNEHPTFEREMESASASATGSFIPWVRQKASNRFAWLEWVVKSNLPLSFVENPVIRRYTNLPPVSVDTLHLNMEAVTREVETIIGAEMITEFGLIFDGWSNGSEYYLAVYAVYSIKSGGHYPLLSMAPVVNEPEDDRGAESLLAAISTFLPFFGKTVEQCLFLVGDNCSVNKKLANLMGVPLVGCASHRLNLALKAFLAPYEADLCDVQRLMKKLKTLSEGAKLRLVSPLRPVLRQETRWGSTHAMLRRNFELRGFLSMDDDELAEFLPSPATHSRLKALLNELSDCESVSLALQGDDVDLLGEYDLLDGLIAVKPILKTYIGASANIIHSPAFESGCCKVLAGDVAKLLRGEKAALGPFLQGVECEPQVVALQKEGFGERILKKRKVKPCVASYPLVSAIPPTSNRVDRLFSVARAMIGLERQALSPLAVEMLLFLKVNASYWDVEVVDRCV</sequence>
<evidence type="ECO:0000313" key="2">
    <source>
        <dbReference type="Proteomes" id="UP000018948"/>
    </source>
</evidence>